<proteinExistence type="predicted"/>
<dbReference type="Proteomes" id="UP001628179">
    <property type="component" value="Unassembled WGS sequence"/>
</dbReference>
<dbReference type="RefSeq" id="XP_070914051.1">
    <property type="nucleotide sequence ID" value="XM_071057950.1"/>
</dbReference>
<comment type="caution">
    <text evidence="2">The sequence shown here is derived from an EMBL/GenBank/DDBJ whole genome shotgun (WGS) entry which is preliminary data.</text>
</comment>
<organism evidence="2 3">
    <name type="scientific">Madurella fahalii</name>
    <dbReference type="NCBI Taxonomy" id="1157608"/>
    <lineage>
        <taxon>Eukaryota</taxon>
        <taxon>Fungi</taxon>
        <taxon>Dikarya</taxon>
        <taxon>Ascomycota</taxon>
        <taxon>Pezizomycotina</taxon>
        <taxon>Sordariomycetes</taxon>
        <taxon>Sordariomycetidae</taxon>
        <taxon>Sordariales</taxon>
        <taxon>Sordariales incertae sedis</taxon>
        <taxon>Madurella</taxon>
    </lineage>
</organism>
<feature type="region of interest" description="Disordered" evidence="1">
    <location>
        <begin position="29"/>
        <end position="85"/>
    </location>
</feature>
<gene>
    <name evidence="2" type="ORF">MFIFM68171_02528</name>
</gene>
<evidence type="ECO:0000313" key="2">
    <source>
        <dbReference type="EMBL" id="GAB1312318.1"/>
    </source>
</evidence>
<accession>A0ABQ0G3H2</accession>
<sequence>MSPVPTTATTTAGEYTAMGWRGADPRNLHHSGLNHVDNGAYTTSTYIPASRSPGHARQPSEESEDPPTVIDPRAGTTGASTRQTQARYVWCGSHGTTSSSFSDPFGMDEPQQMSALADAARPVAATIDGRGRRLPAVHRPVIGSAVLDVAFGLTLESQLAG</sequence>
<dbReference type="EMBL" id="BAAFSV010000001">
    <property type="protein sequence ID" value="GAB1312318.1"/>
    <property type="molecule type" value="Genomic_DNA"/>
</dbReference>
<keyword evidence="3" id="KW-1185">Reference proteome</keyword>
<evidence type="ECO:0000256" key="1">
    <source>
        <dbReference type="SAM" id="MobiDB-lite"/>
    </source>
</evidence>
<dbReference type="GeneID" id="98173273"/>
<protein>
    <submittedName>
        <fullName evidence="2">Uncharacterized protein</fullName>
    </submittedName>
</protein>
<evidence type="ECO:0000313" key="3">
    <source>
        <dbReference type="Proteomes" id="UP001628179"/>
    </source>
</evidence>
<reference evidence="2 3" key="1">
    <citation type="submission" date="2024-09" db="EMBL/GenBank/DDBJ databases">
        <title>Itraconazole resistance in Madurella fahalii resulting from another homologue of gene encoding cytochrome P450 14-alpha sterol demethylase (CYP51).</title>
        <authorList>
            <person name="Yoshioka I."/>
            <person name="Fahal A.H."/>
            <person name="Kaneko S."/>
            <person name="Yaguchi T."/>
        </authorList>
    </citation>
    <scope>NUCLEOTIDE SEQUENCE [LARGE SCALE GENOMIC DNA]</scope>
    <source>
        <strain evidence="2 3">IFM 68171</strain>
    </source>
</reference>
<name>A0ABQ0G3H2_9PEZI</name>